<comment type="caution">
    <text evidence="1">The sequence shown here is derived from an EMBL/GenBank/DDBJ whole genome shotgun (WGS) entry which is preliminary data.</text>
</comment>
<evidence type="ECO:0000313" key="2">
    <source>
        <dbReference type="Proteomes" id="UP000752696"/>
    </source>
</evidence>
<feature type="non-terminal residue" evidence="1">
    <location>
        <position position="68"/>
    </location>
</feature>
<keyword evidence="2" id="KW-1185">Reference proteome</keyword>
<proteinExistence type="predicted"/>
<dbReference type="EMBL" id="CAJDYZ010008726">
    <property type="protein sequence ID" value="CAD1475743.1"/>
    <property type="molecule type" value="Genomic_DNA"/>
</dbReference>
<reference evidence="1" key="1">
    <citation type="submission" date="2020-07" db="EMBL/GenBank/DDBJ databases">
        <authorList>
            <person name="Nazaruddin N."/>
        </authorList>
    </citation>
    <scope>NUCLEOTIDE SEQUENCE</scope>
</reference>
<organism evidence="1 2">
    <name type="scientific">Heterotrigona itama</name>
    <dbReference type="NCBI Taxonomy" id="395501"/>
    <lineage>
        <taxon>Eukaryota</taxon>
        <taxon>Metazoa</taxon>
        <taxon>Ecdysozoa</taxon>
        <taxon>Arthropoda</taxon>
        <taxon>Hexapoda</taxon>
        <taxon>Insecta</taxon>
        <taxon>Pterygota</taxon>
        <taxon>Neoptera</taxon>
        <taxon>Endopterygota</taxon>
        <taxon>Hymenoptera</taxon>
        <taxon>Apocrita</taxon>
        <taxon>Aculeata</taxon>
        <taxon>Apoidea</taxon>
        <taxon>Anthophila</taxon>
        <taxon>Apidae</taxon>
        <taxon>Heterotrigona</taxon>
    </lineage>
</organism>
<dbReference type="OrthoDB" id="407674at2759"/>
<evidence type="ECO:0000313" key="1">
    <source>
        <dbReference type="EMBL" id="CAD1475743.1"/>
    </source>
</evidence>
<accession>A0A6V7HA02</accession>
<dbReference type="Proteomes" id="UP000752696">
    <property type="component" value="Unassembled WGS sequence"/>
</dbReference>
<dbReference type="AlphaFoldDB" id="A0A6V7HA02"/>
<name>A0A6V7HA02_9HYME</name>
<gene>
    <name evidence="1" type="ORF">MHI_LOCUS593443</name>
</gene>
<sequence>MEALSAQRAVQVVIVVTQENAILLSGRSQKSTTGPPPGPTPAQKARMRALNIDRVSRVFFPFLFAVLN</sequence>
<protein>
    <submittedName>
        <fullName evidence="1">Uncharacterized protein</fullName>
    </submittedName>
</protein>